<evidence type="ECO:0000256" key="2">
    <source>
        <dbReference type="ARBA" id="ARBA00022884"/>
    </source>
</evidence>
<evidence type="ECO:0000313" key="5">
    <source>
        <dbReference type="Proteomes" id="UP000593906"/>
    </source>
</evidence>
<evidence type="ECO:0000313" key="4">
    <source>
        <dbReference type="EMBL" id="QOY40641.1"/>
    </source>
</evidence>
<evidence type="ECO:0000259" key="3">
    <source>
        <dbReference type="Pfam" id="PF15247"/>
    </source>
</evidence>
<name>A0A7S7LFA1_CRYPV</name>
<comment type="similarity">
    <text evidence="1">Belongs to the SLBP family.</text>
</comment>
<dbReference type="Gene3D" id="1.10.8.1120">
    <property type="entry name" value="Histone RNA hairpin-binding protein RNA-binding domain"/>
    <property type="match status" value="1"/>
</dbReference>
<dbReference type="GO" id="GO:0051028">
    <property type="term" value="P:mRNA transport"/>
    <property type="evidence" value="ECO:0007669"/>
    <property type="project" value="TreeGrafter"/>
</dbReference>
<dbReference type="VEuPathDB" id="CryptoDB:CPATCC_0009040"/>
<dbReference type="InterPro" id="IPR026502">
    <property type="entry name" value="SLBP1/SLBP2"/>
</dbReference>
<dbReference type="GO" id="GO:0071207">
    <property type="term" value="F:histone pre-mRNA stem-loop binding"/>
    <property type="evidence" value="ECO:0007669"/>
    <property type="project" value="TreeGrafter"/>
</dbReference>
<feature type="domain" description="Histone RNA hairpin-binding protein RNA-binding" evidence="3">
    <location>
        <begin position="140"/>
        <end position="204"/>
    </location>
</feature>
<proteinExistence type="inferred from homology"/>
<evidence type="ECO:0000256" key="1">
    <source>
        <dbReference type="ARBA" id="ARBA00006151"/>
    </source>
</evidence>
<gene>
    <name evidence="4" type="ORF">CPATCC_003523</name>
</gene>
<sequence length="237" mass="27464">MINLDNNTPLFCNPMTPHRVYEVSILLLIGKKVKEKNFVSAIEVHPNLPKLEVKESEAKNLNSGSKYIQSKNSLFTLDSKNFDIYNEVDPPPNKGFFSFSDLTSLLEKLPSTELIKYGNYKSDFVRQNTELKASEEPLTSRMISRLKQIAIGKSLPEYKNYINQVPLEKRSSEDPRTPKCDTRLTKREFDNLYREWRVKLHQYESKFSSGASTRVNTPEDDLNHHSRYCPDIKTLKI</sequence>
<dbReference type="GO" id="GO:0005737">
    <property type="term" value="C:cytoplasm"/>
    <property type="evidence" value="ECO:0007669"/>
    <property type="project" value="TreeGrafter"/>
</dbReference>
<dbReference type="Proteomes" id="UP000593906">
    <property type="component" value="Chromosome 7"/>
</dbReference>
<dbReference type="GO" id="GO:0071204">
    <property type="term" value="C:histone pre-mRNA 3'end processing complex"/>
    <property type="evidence" value="ECO:0007669"/>
    <property type="project" value="TreeGrafter"/>
</dbReference>
<dbReference type="GO" id="GO:0006398">
    <property type="term" value="P:mRNA 3'-end processing by stem-loop binding and cleavage"/>
    <property type="evidence" value="ECO:0007669"/>
    <property type="project" value="TreeGrafter"/>
</dbReference>
<dbReference type="InterPro" id="IPR029344">
    <property type="entry name" value="SLBP_RNA_bind"/>
</dbReference>
<dbReference type="Pfam" id="PF15247">
    <property type="entry name" value="SLBP_RNA_bind"/>
    <property type="match status" value="1"/>
</dbReference>
<dbReference type="AlphaFoldDB" id="A0A7S7LFA1"/>
<keyword evidence="2" id="KW-0694">RNA-binding</keyword>
<reference evidence="4 5" key="1">
    <citation type="submission" date="2019-09" db="EMBL/GenBank/DDBJ databases">
        <title>Consistent, comparative and evidence-based genome assembly and annotation for Cryptosporidium parvum, C. hominis and C. tyzzeri.</title>
        <authorList>
            <person name="Baptista R.P."/>
            <person name="Li Y."/>
            <person name="Sateriale A."/>
            <person name="Ansell B."/>
            <person name="Jex A."/>
            <person name="Sanders M."/>
            <person name="Brooks K."/>
            <person name="Tracey A."/>
            <person name="Berriman M."/>
            <person name="Striepen B."/>
            <person name="Cotton J.A."/>
            <person name="Kissinger J.C."/>
        </authorList>
    </citation>
    <scope>NUCLEOTIDE SEQUENCE [LARGE SCALE GENOMIC DNA]</scope>
    <source>
        <strain evidence="4 5">IOWA-ATCC</strain>
    </source>
</reference>
<protein>
    <recommendedName>
        <fullName evidence="3">Histone RNA hairpin-binding protein RNA-binding domain-containing protein</fullName>
    </recommendedName>
</protein>
<dbReference type="PANTHER" id="PTHR17408:SF0">
    <property type="entry name" value="HISTONE RNA HAIRPIN-BINDING PROTEIN"/>
    <property type="match status" value="1"/>
</dbReference>
<dbReference type="PANTHER" id="PTHR17408">
    <property type="entry name" value="HISTONE RNA HAIRPIN-BINDING PROTEIN"/>
    <property type="match status" value="1"/>
</dbReference>
<dbReference type="EMBL" id="CP044416">
    <property type="protein sequence ID" value="QOY40641.1"/>
    <property type="molecule type" value="Genomic_DNA"/>
</dbReference>
<accession>A0A7S7LFA1</accession>
<dbReference type="InterPro" id="IPR038294">
    <property type="entry name" value="SLBP_RNA_bind_sf"/>
</dbReference>
<dbReference type="GO" id="GO:0003729">
    <property type="term" value="F:mRNA binding"/>
    <property type="evidence" value="ECO:0007669"/>
    <property type="project" value="InterPro"/>
</dbReference>
<organism evidence="4 5">
    <name type="scientific">Cryptosporidium parvum</name>
    <dbReference type="NCBI Taxonomy" id="5807"/>
    <lineage>
        <taxon>Eukaryota</taxon>
        <taxon>Sar</taxon>
        <taxon>Alveolata</taxon>
        <taxon>Apicomplexa</taxon>
        <taxon>Conoidasida</taxon>
        <taxon>Coccidia</taxon>
        <taxon>Eucoccidiorida</taxon>
        <taxon>Eimeriorina</taxon>
        <taxon>Cryptosporidiidae</taxon>
        <taxon>Cryptosporidium</taxon>
    </lineage>
</organism>